<dbReference type="InterPro" id="IPR001368">
    <property type="entry name" value="TNFR/NGFR_Cys_rich_reg"/>
</dbReference>
<evidence type="ECO:0000313" key="4">
    <source>
        <dbReference type="EMBL" id="KHN79816.1"/>
    </source>
</evidence>
<dbReference type="EMBL" id="JPKZ01001844">
    <property type="protein sequence ID" value="KHN79816.1"/>
    <property type="molecule type" value="Genomic_DNA"/>
</dbReference>
<dbReference type="Pfam" id="PF00020">
    <property type="entry name" value="TNFR_c6"/>
    <property type="match status" value="1"/>
</dbReference>
<protein>
    <recommendedName>
        <fullName evidence="3">TNFR-Cys domain-containing protein</fullName>
    </recommendedName>
</protein>
<keyword evidence="2" id="KW-1133">Transmembrane helix</keyword>
<dbReference type="Proteomes" id="UP000031036">
    <property type="component" value="Unassembled WGS sequence"/>
</dbReference>
<sequence length="258" mass="29980">MLEAMSPYNGPPDVEHLLTVICDCDDVMFARGVLSRTFEVEPNSQDVSFETSDCELGKYWSHSNERCELCSECGERQYIRAKCSQYGDTVCDYCLTAFPRKNADFRRKCSQLVDAERVFENERDLNTRIGARIIGADKPEHTFWNFEESIRQRMTDDSDEEFDLEVETHKPALQALIGSHLGRVLVRCAFFALVFFTFYLLIRSFINRNKHNGVLITSIPTPRFTDEQNQVIKKSAEELEKIISKRCYDQRKPRPEFV</sequence>
<proteinExistence type="predicted"/>
<feature type="domain" description="TNFR-Cys" evidence="3">
    <location>
        <begin position="53"/>
        <end position="91"/>
    </location>
</feature>
<feature type="repeat" description="TNFR-Cys" evidence="1">
    <location>
        <begin position="53"/>
        <end position="91"/>
    </location>
</feature>
<organism evidence="4 6">
    <name type="scientific">Toxocara canis</name>
    <name type="common">Canine roundworm</name>
    <dbReference type="NCBI Taxonomy" id="6265"/>
    <lineage>
        <taxon>Eukaryota</taxon>
        <taxon>Metazoa</taxon>
        <taxon>Ecdysozoa</taxon>
        <taxon>Nematoda</taxon>
        <taxon>Chromadorea</taxon>
        <taxon>Rhabditida</taxon>
        <taxon>Spirurina</taxon>
        <taxon>Ascaridomorpha</taxon>
        <taxon>Ascaridoidea</taxon>
        <taxon>Toxocaridae</taxon>
        <taxon>Toxocara</taxon>
    </lineage>
</organism>
<accession>A0A0B2V8S4</accession>
<keyword evidence="2" id="KW-0472">Membrane</keyword>
<reference evidence="4 6" key="1">
    <citation type="submission" date="2014-11" db="EMBL/GenBank/DDBJ databases">
        <title>Genetic blueprint of the zoonotic pathogen Toxocara canis.</title>
        <authorList>
            <person name="Zhu X.-Q."/>
            <person name="Korhonen P.K."/>
            <person name="Cai H."/>
            <person name="Young N.D."/>
            <person name="Nejsum P."/>
            <person name="von Samson-Himmelstjerna G."/>
            <person name="Boag P.R."/>
            <person name="Tan P."/>
            <person name="Li Q."/>
            <person name="Min J."/>
            <person name="Yang Y."/>
            <person name="Wang X."/>
            <person name="Fang X."/>
            <person name="Hall R.S."/>
            <person name="Hofmann A."/>
            <person name="Sternberg P.W."/>
            <person name="Jex A.R."/>
            <person name="Gasser R.B."/>
        </authorList>
    </citation>
    <scope>NUCLEOTIDE SEQUENCE [LARGE SCALE GENOMIC DNA]</scope>
    <source>
        <strain evidence="4">PN_DK_2014</strain>
    </source>
</reference>
<evidence type="ECO:0000256" key="2">
    <source>
        <dbReference type="SAM" id="Phobius"/>
    </source>
</evidence>
<evidence type="ECO:0000313" key="5">
    <source>
        <dbReference type="EMBL" id="VDM40544.1"/>
    </source>
</evidence>
<feature type="disulfide bond" evidence="1">
    <location>
        <begin position="73"/>
        <end position="91"/>
    </location>
</feature>
<dbReference type="PROSITE" id="PS50050">
    <property type="entry name" value="TNFR_NGFR_2"/>
    <property type="match status" value="1"/>
</dbReference>
<evidence type="ECO:0000256" key="1">
    <source>
        <dbReference type="PROSITE-ProRule" id="PRU00206"/>
    </source>
</evidence>
<dbReference type="SMART" id="SM00208">
    <property type="entry name" value="TNFR"/>
    <property type="match status" value="1"/>
</dbReference>
<name>A0A0B2V8S4_TOXCA</name>
<dbReference type="AlphaFoldDB" id="A0A0B2V8S4"/>
<dbReference type="EMBL" id="UYWY01020112">
    <property type="protein sequence ID" value="VDM40544.1"/>
    <property type="molecule type" value="Genomic_DNA"/>
</dbReference>
<feature type="disulfide bond" evidence="1">
    <location>
        <begin position="70"/>
        <end position="83"/>
    </location>
</feature>
<dbReference type="Gene3D" id="2.10.50.10">
    <property type="entry name" value="Tumor Necrosis Factor Receptor, subunit A, domain 2"/>
    <property type="match status" value="1"/>
</dbReference>
<reference evidence="5" key="2">
    <citation type="submission" date="2018-11" db="EMBL/GenBank/DDBJ databases">
        <authorList>
            <consortium name="Pathogen Informatics"/>
        </authorList>
    </citation>
    <scope>NUCLEOTIDE SEQUENCE [LARGE SCALE GENOMIC DNA]</scope>
</reference>
<gene>
    <name evidence="4" type="ORF">Tcan_07571</name>
    <name evidence="5" type="ORF">TCNE_LOCUS9223</name>
</gene>
<keyword evidence="1" id="KW-1015">Disulfide bond</keyword>
<evidence type="ECO:0000259" key="3">
    <source>
        <dbReference type="PROSITE" id="PS50050"/>
    </source>
</evidence>
<dbReference type="PROSITE" id="PS00652">
    <property type="entry name" value="TNFR_NGFR_1"/>
    <property type="match status" value="1"/>
</dbReference>
<evidence type="ECO:0000313" key="6">
    <source>
        <dbReference type="Proteomes" id="UP000031036"/>
    </source>
</evidence>
<keyword evidence="2" id="KW-0812">Transmembrane</keyword>
<feature type="transmembrane region" description="Helical" evidence="2">
    <location>
        <begin position="184"/>
        <end position="202"/>
    </location>
</feature>
<keyword evidence="6" id="KW-1185">Reference proteome</keyword>
<comment type="caution">
    <text evidence="1">Lacks conserved residue(s) required for the propagation of feature annotation.</text>
</comment>
<dbReference type="OrthoDB" id="5870232at2759"/>